<feature type="domain" description="Organic solvent tolerance-like N-terminal" evidence="5">
    <location>
        <begin position="23"/>
        <end position="154"/>
    </location>
</feature>
<dbReference type="GO" id="GO:0009279">
    <property type="term" value="C:cell outer membrane"/>
    <property type="evidence" value="ECO:0007669"/>
    <property type="project" value="UniProtKB-SubCell"/>
</dbReference>
<evidence type="ECO:0000259" key="6">
    <source>
        <dbReference type="Pfam" id="PF04453"/>
    </source>
</evidence>
<dbReference type="PANTHER" id="PTHR30189:SF1">
    <property type="entry name" value="LPS-ASSEMBLY PROTEIN LPTD"/>
    <property type="match status" value="1"/>
</dbReference>
<dbReference type="GO" id="GO:0015920">
    <property type="term" value="P:lipopolysaccharide transport"/>
    <property type="evidence" value="ECO:0007669"/>
    <property type="project" value="InterPro"/>
</dbReference>
<evidence type="ECO:0000259" key="5">
    <source>
        <dbReference type="Pfam" id="PF03968"/>
    </source>
</evidence>
<comment type="caution">
    <text evidence="4">Lacks conserved residue(s) required for the propagation of feature annotation.</text>
</comment>
<dbReference type="Gene3D" id="2.60.450.10">
    <property type="entry name" value="Lipopolysaccharide (LPS) transport protein A like domain"/>
    <property type="match status" value="1"/>
</dbReference>
<dbReference type="Pfam" id="PF03968">
    <property type="entry name" value="LptD_N"/>
    <property type="match status" value="1"/>
</dbReference>
<dbReference type="Proteomes" id="UP001157439">
    <property type="component" value="Unassembled WGS sequence"/>
</dbReference>
<dbReference type="GO" id="GO:1990351">
    <property type="term" value="C:transporter complex"/>
    <property type="evidence" value="ECO:0007669"/>
    <property type="project" value="TreeGrafter"/>
</dbReference>
<comment type="subcellular location">
    <subcellularLocation>
        <location evidence="4">Cell outer membrane</location>
    </subcellularLocation>
</comment>
<evidence type="ECO:0000256" key="3">
    <source>
        <dbReference type="ARBA" id="ARBA00023237"/>
    </source>
</evidence>
<evidence type="ECO:0000256" key="1">
    <source>
        <dbReference type="ARBA" id="ARBA00022729"/>
    </source>
</evidence>
<keyword evidence="8" id="KW-1185">Reference proteome</keyword>
<dbReference type="InterPro" id="IPR020889">
    <property type="entry name" value="LipoPS_assembly_LptD"/>
</dbReference>
<name>A0AA37TJ27_9GAMM</name>
<protein>
    <recommendedName>
        <fullName evidence="4">LPS-assembly protein LptD</fullName>
    </recommendedName>
</protein>
<feature type="domain" description="LptD C-terminal" evidence="6">
    <location>
        <begin position="263"/>
        <end position="627"/>
    </location>
</feature>
<evidence type="ECO:0000256" key="4">
    <source>
        <dbReference type="HAMAP-Rule" id="MF_01411"/>
    </source>
</evidence>
<dbReference type="NCBIfam" id="NF002997">
    <property type="entry name" value="PRK03761.1"/>
    <property type="match status" value="1"/>
</dbReference>
<keyword evidence="2 4" id="KW-0472">Membrane</keyword>
<dbReference type="Pfam" id="PF04453">
    <property type="entry name" value="LptD"/>
    <property type="match status" value="1"/>
</dbReference>
<dbReference type="AlphaFoldDB" id="A0AA37TJ27"/>
<dbReference type="PANTHER" id="PTHR30189">
    <property type="entry name" value="LPS-ASSEMBLY PROTEIN"/>
    <property type="match status" value="1"/>
</dbReference>
<keyword evidence="1 4" id="KW-0732">Signal</keyword>
<dbReference type="GO" id="GO:0043165">
    <property type="term" value="P:Gram-negative-bacterium-type cell outer membrane assembly"/>
    <property type="evidence" value="ECO:0007669"/>
    <property type="project" value="UniProtKB-UniRule"/>
</dbReference>
<evidence type="ECO:0000313" key="8">
    <source>
        <dbReference type="Proteomes" id="UP001157439"/>
    </source>
</evidence>
<dbReference type="HAMAP" id="MF_01411">
    <property type="entry name" value="LPS_assembly_LptD"/>
    <property type="match status" value="1"/>
</dbReference>
<dbReference type="InterPro" id="IPR007543">
    <property type="entry name" value="LptD_C"/>
</dbReference>
<comment type="caution">
    <text evidence="7">The sequence shown here is derived from an EMBL/GenBank/DDBJ whole genome shotgun (WGS) entry which is preliminary data.</text>
</comment>
<keyword evidence="3 4" id="KW-0998">Cell outer membrane</keyword>
<dbReference type="EMBL" id="BSPO01000001">
    <property type="protein sequence ID" value="GLS82387.1"/>
    <property type="molecule type" value="Genomic_DNA"/>
</dbReference>
<gene>
    <name evidence="4 7" type="primary">lptD</name>
    <name evidence="7" type="ORF">GCM10007894_03640</name>
</gene>
<accession>A0AA37TJ27</accession>
<comment type="subunit">
    <text evidence="4">Component of the lipopolysaccharide transport and assembly complex. Interacts with LptE and LptA.</text>
</comment>
<reference evidence="7 8" key="1">
    <citation type="journal article" date="2014" name="Int. J. Syst. Evol. Microbiol.">
        <title>Complete genome sequence of Corynebacterium casei LMG S-19264T (=DSM 44701T), isolated from a smear-ripened cheese.</title>
        <authorList>
            <consortium name="US DOE Joint Genome Institute (JGI-PGF)"/>
            <person name="Walter F."/>
            <person name="Albersmeier A."/>
            <person name="Kalinowski J."/>
            <person name="Ruckert C."/>
        </authorList>
    </citation>
    <scope>NUCLEOTIDE SEQUENCE [LARGE SCALE GENOMIC DNA]</scope>
    <source>
        <strain evidence="7 8">NBRC 112785</strain>
    </source>
</reference>
<dbReference type="InterPro" id="IPR005653">
    <property type="entry name" value="OstA-like_N"/>
</dbReference>
<dbReference type="InterPro" id="IPR050218">
    <property type="entry name" value="LptD"/>
</dbReference>
<organism evidence="7 8">
    <name type="scientific">Paraferrimonas haliotis</name>
    <dbReference type="NCBI Taxonomy" id="2013866"/>
    <lineage>
        <taxon>Bacteria</taxon>
        <taxon>Pseudomonadati</taxon>
        <taxon>Pseudomonadota</taxon>
        <taxon>Gammaproteobacteria</taxon>
        <taxon>Alteromonadales</taxon>
        <taxon>Ferrimonadaceae</taxon>
        <taxon>Paraferrimonas</taxon>
    </lineage>
</organism>
<evidence type="ECO:0000256" key="2">
    <source>
        <dbReference type="ARBA" id="ARBA00023136"/>
    </source>
</evidence>
<sequence length="725" mass="82664">MDSEIKVPEFDLDTDPYNVPIQVKADRTDAIVGEYAEFNGNVIFVQGNSRIAADSARVNQQDESLEAAGNLTFQSELFTVTADSLSANVSTNQATLRQADYWLNGKQIHGHANELKVTDESDLILTNTNFTTCPTDEPDWLLEASKIEIDSSEEWGKIWGAKLRLFDVPVFYMPYMTIPVSEQRKSGFLFPKFSTSTTNGVEAAVPYYWNIAPSYDATITPHIMSARGLFMKGEFRYLAGDSQSGQVNLEYLGDDKKLANSPDRYLYHFEHQGRITEEWRVLANYTDVSDNNYFNDLDSAVSRATDNQLIRVGEVSYFQPNWNFAAKVQDIKVLGEDEIPYQVMPQLTYQYAMPNLGFGADFDFYSELTNFSHKESQYNTATRLHLEPTFSVPYQTPSGSLLGEIKLLQTFYQQQDPNGQLDDSVSRTIPQVRLNGKVNLERQTEWFDSSYRQTLEPQVQYLYVGYEDQSQIGIYDTGILYEDYYGLFRDRRFSGLDRIADANQVTLGLTSRWFDADNVEAAKVSIGQIQYLDNSQVSLTSDLPELTASRSALAGDFDFRLTQDWYLSSALMYNTDAGEVVRGQGTLDFRPSQNKLFQLNYRYVPDIADEVDISQAGVRTAWPITDNLHFVGNFYYDMKLKRSVETYAGFQYEACCWAIRLSYHHYLKTNYEDNNAPPVDPRETFEQGIYLNFVIKGLGGEGPLGISDMLNEGLFNYRRPLYLKN</sequence>
<comment type="function">
    <text evidence="4">Together with LptE, is involved in the assembly of lipopolysaccharide (LPS) at the surface of the outer membrane.</text>
</comment>
<comment type="similarity">
    <text evidence="4">Belongs to the LptD family.</text>
</comment>
<evidence type="ECO:0000313" key="7">
    <source>
        <dbReference type="EMBL" id="GLS82387.1"/>
    </source>
</evidence>
<proteinExistence type="inferred from homology"/>